<organism evidence="1 2">
    <name type="scientific">Dorcoceras hygrometricum</name>
    <dbReference type="NCBI Taxonomy" id="472368"/>
    <lineage>
        <taxon>Eukaryota</taxon>
        <taxon>Viridiplantae</taxon>
        <taxon>Streptophyta</taxon>
        <taxon>Embryophyta</taxon>
        <taxon>Tracheophyta</taxon>
        <taxon>Spermatophyta</taxon>
        <taxon>Magnoliopsida</taxon>
        <taxon>eudicotyledons</taxon>
        <taxon>Gunneridae</taxon>
        <taxon>Pentapetalae</taxon>
        <taxon>asterids</taxon>
        <taxon>lamiids</taxon>
        <taxon>Lamiales</taxon>
        <taxon>Gesneriaceae</taxon>
        <taxon>Didymocarpoideae</taxon>
        <taxon>Trichosporeae</taxon>
        <taxon>Loxocarpinae</taxon>
        <taxon>Dorcoceras</taxon>
    </lineage>
</organism>
<keyword evidence="2" id="KW-1185">Reference proteome</keyword>
<evidence type="ECO:0000313" key="2">
    <source>
        <dbReference type="Proteomes" id="UP000250235"/>
    </source>
</evidence>
<accession>A0A2Z7C2W5</accession>
<dbReference type="EMBL" id="KV001781">
    <property type="protein sequence ID" value="KZV38615.1"/>
    <property type="molecule type" value="Genomic_DNA"/>
</dbReference>
<dbReference type="Proteomes" id="UP000250235">
    <property type="component" value="Unassembled WGS sequence"/>
</dbReference>
<protein>
    <submittedName>
        <fullName evidence="1">Uncharacterized protein</fullName>
    </submittedName>
</protein>
<name>A0A2Z7C2W5_9LAMI</name>
<gene>
    <name evidence="1" type="ORF">F511_01167</name>
</gene>
<proteinExistence type="predicted"/>
<evidence type="ECO:0000313" key="1">
    <source>
        <dbReference type="EMBL" id="KZV38615.1"/>
    </source>
</evidence>
<reference evidence="1 2" key="1">
    <citation type="journal article" date="2015" name="Proc. Natl. Acad. Sci. U.S.A.">
        <title>The resurrection genome of Boea hygrometrica: A blueprint for survival of dehydration.</title>
        <authorList>
            <person name="Xiao L."/>
            <person name="Yang G."/>
            <person name="Zhang L."/>
            <person name="Yang X."/>
            <person name="Zhao S."/>
            <person name="Ji Z."/>
            <person name="Zhou Q."/>
            <person name="Hu M."/>
            <person name="Wang Y."/>
            <person name="Chen M."/>
            <person name="Xu Y."/>
            <person name="Jin H."/>
            <person name="Xiao X."/>
            <person name="Hu G."/>
            <person name="Bao F."/>
            <person name="Hu Y."/>
            <person name="Wan P."/>
            <person name="Li L."/>
            <person name="Deng X."/>
            <person name="Kuang T."/>
            <person name="Xiang C."/>
            <person name="Zhu J.K."/>
            <person name="Oliver M.J."/>
            <person name="He Y."/>
        </authorList>
    </citation>
    <scope>NUCLEOTIDE SEQUENCE [LARGE SCALE GENOMIC DNA]</scope>
    <source>
        <strain evidence="2">cv. XS01</strain>
    </source>
</reference>
<sequence length="103" mass="11769">MFRNQIGRPAEYCTTVKTHTSPYCGDPGGLEFTREDLVTALNEMVLEYKKLSQPFEEVKAKRGSYATNTELVSSKDMQPALSKLETENEKLRSRTEEMICENQ</sequence>
<dbReference type="AlphaFoldDB" id="A0A2Z7C2W5"/>